<feature type="region of interest" description="Disordered" evidence="1">
    <location>
        <begin position="49"/>
        <end position="87"/>
    </location>
</feature>
<feature type="compositionally biased region" description="Pro residues" evidence="1">
    <location>
        <begin position="49"/>
        <end position="61"/>
    </location>
</feature>
<dbReference type="RefSeq" id="WP_093573373.1">
    <property type="nucleotide sequence ID" value="NZ_FOWC01000002.1"/>
</dbReference>
<dbReference type="InterPro" id="IPR023346">
    <property type="entry name" value="Lysozyme-like_dom_sf"/>
</dbReference>
<reference evidence="3 4" key="1">
    <citation type="submission" date="2016-10" db="EMBL/GenBank/DDBJ databases">
        <authorList>
            <person name="de Groot N.N."/>
        </authorList>
    </citation>
    <scope>NUCLEOTIDE SEQUENCE [LARGE SCALE GENOMIC DNA]</scope>
    <source>
        <strain evidence="3 4">DSM 44637</strain>
    </source>
</reference>
<accession>A0A1I5JFI6</accession>
<protein>
    <submittedName>
        <fullName evidence="3">Membrane-bound lytic murein transglycosylase B</fullName>
    </submittedName>
</protein>
<dbReference type="EMBL" id="FOWC01000002">
    <property type="protein sequence ID" value="SFO71604.1"/>
    <property type="molecule type" value="Genomic_DNA"/>
</dbReference>
<feature type="transmembrane region" description="Helical" evidence="2">
    <location>
        <begin position="24"/>
        <end position="43"/>
    </location>
</feature>
<evidence type="ECO:0000313" key="4">
    <source>
        <dbReference type="Proteomes" id="UP000199137"/>
    </source>
</evidence>
<organism evidence="3 4">
    <name type="scientific">Amycolatopsis rubida</name>
    <dbReference type="NCBI Taxonomy" id="112413"/>
    <lineage>
        <taxon>Bacteria</taxon>
        <taxon>Bacillati</taxon>
        <taxon>Actinomycetota</taxon>
        <taxon>Actinomycetes</taxon>
        <taxon>Pseudonocardiales</taxon>
        <taxon>Pseudonocardiaceae</taxon>
        <taxon>Amycolatopsis</taxon>
    </lineage>
</organism>
<keyword evidence="2" id="KW-1133">Transmembrane helix</keyword>
<evidence type="ECO:0000256" key="2">
    <source>
        <dbReference type="SAM" id="Phobius"/>
    </source>
</evidence>
<evidence type="ECO:0000256" key="1">
    <source>
        <dbReference type="SAM" id="MobiDB-lite"/>
    </source>
</evidence>
<proteinExistence type="predicted"/>
<keyword evidence="2" id="KW-0812">Transmembrane</keyword>
<feature type="region of interest" description="Disordered" evidence="1">
    <location>
        <begin position="144"/>
        <end position="173"/>
    </location>
</feature>
<dbReference type="STRING" id="112413.SAMN05421854_1021111"/>
<name>A0A1I5JFI6_9PSEU</name>
<dbReference type="AlphaFoldDB" id="A0A1I5JFI6"/>
<dbReference type="Proteomes" id="UP000199137">
    <property type="component" value="Unassembled WGS sequence"/>
</dbReference>
<dbReference type="SUPFAM" id="SSF53955">
    <property type="entry name" value="Lysozyme-like"/>
    <property type="match status" value="1"/>
</dbReference>
<evidence type="ECO:0000313" key="3">
    <source>
        <dbReference type="EMBL" id="SFO71604.1"/>
    </source>
</evidence>
<gene>
    <name evidence="3" type="ORF">SAMN05421854_1021111</name>
</gene>
<sequence length="266" mass="27837">MADTTQPTSAPSPAVPPRRYPSRIAFALGLVLTGVVLVVTIGIQNPNPPAAPAAAAPPPAPTKAEPRPQPGSEAPRVGLAAPPDRPLVSDQAELDAWATRVAGKTRLDARVLAAYGRAEMWMQRQKPSCHLSWATLAAIGNLAFGTEQPGPDGTLPVNPGPAEGPDTDAGKLDGDRTADHRVGPLRIMPAAWHKHAQRANGDGKAADPRNLDDAAFTAARYLCSGDDDLGAPAGWWKAMLFYHPAVNYAQDVFTAADTYAAASVEP</sequence>
<dbReference type="OrthoDB" id="9796191at2"/>
<keyword evidence="2" id="KW-0472">Membrane</keyword>